<dbReference type="PANTHER" id="PTHR33824:SF7">
    <property type="entry name" value="POLYKETIDE CYCLASE_DEHYDRASE AND LIPID TRANSPORT SUPERFAMILY PROTEIN"/>
    <property type="match status" value="1"/>
</dbReference>
<dbReference type="Proteomes" id="UP000649739">
    <property type="component" value="Unassembled WGS sequence"/>
</dbReference>
<reference evidence="3" key="1">
    <citation type="journal article" date="2014" name="Int. J. Syst. Evol. Microbiol.">
        <title>Complete genome sequence of Corynebacterium casei LMG S-19264T (=DSM 44701T), isolated from a smear-ripened cheese.</title>
        <authorList>
            <consortium name="US DOE Joint Genome Institute (JGI-PGF)"/>
            <person name="Walter F."/>
            <person name="Albersmeier A."/>
            <person name="Kalinowski J."/>
            <person name="Ruckert C."/>
        </authorList>
    </citation>
    <scope>NUCLEOTIDE SEQUENCE</scope>
    <source>
        <strain evidence="3">JCM 3090</strain>
    </source>
</reference>
<sequence length="196" mass="21847">MAQRAAPLDIDARAGVSDRPWGARWRCSRLSSSGGFGMSKVSESVEVNVPVRTAYDQWTQFESFPRFMGGVEEVRQLSDTSTAWRTKIGGVTREFNADIVEQVPDRRVAWRSTDGAHAGQVSFEELDPARTRVTADITFEPEGLVENVGDKLGVVDHRVEGDLERFKEYIESQGAESGAWRGEVRQGRVTDERPSI</sequence>
<evidence type="ECO:0000313" key="4">
    <source>
        <dbReference type="Proteomes" id="UP000649739"/>
    </source>
</evidence>
<keyword evidence="4" id="KW-1185">Reference proteome</keyword>
<dbReference type="EMBL" id="BMQB01000014">
    <property type="protein sequence ID" value="GGK10545.1"/>
    <property type="molecule type" value="Genomic_DNA"/>
</dbReference>
<proteinExistence type="predicted"/>
<feature type="region of interest" description="Disordered" evidence="1">
    <location>
        <begin position="173"/>
        <end position="196"/>
    </location>
</feature>
<dbReference type="PANTHER" id="PTHR33824">
    <property type="entry name" value="POLYKETIDE CYCLASE/DEHYDRASE AND LIPID TRANSPORT SUPERFAMILY PROTEIN"/>
    <property type="match status" value="1"/>
</dbReference>
<dbReference type="SUPFAM" id="SSF55961">
    <property type="entry name" value="Bet v1-like"/>
    <property type="match status" value="1"/>
</dbReference>
<protein>
    <submittedName>
        <fullName evidence="3">Cyclase</fullName>
    </submittedName>
</protein>
<evidence type="ECO:0000313" key="3">
    <source>
        <dbReference type="EMBL" id="GGK10545.1"/>
    </source>
</evidence>
<dbReference type="CDD" id="cd07817">
    <property type="entry name" value="SRPBCC_8"/>
    <property type="match status" value="1"/>
</dbReference>
<organism evidence="3 4">
    <name type="scientific">Pilimelia anulata</name>
    <dbReference type="NCBI Taxonomy" id="53371"/>
    <lineage>
        <taxon>Bacteria</taxon>
        <taxon>Bacillati</taxon>
        <taxon>Actinomycetota</taxon>
        <taxon>Actinomycetes</taxon>
        <taxon>Micromonosporales</taxon>
        <taxon>Micromonosporaceae</taxon>
        <taxon>Pilimelia</taxon>
    </lineage>
</organism>
<evidence type="ECO:0000259" key="2">
    <source>
        <dbReference type="Pfam" id="PF03364"/>
    </source>
</evidence>
<dbReference type="InterPro" id="IPR005031">
    <property type="entry name" value="COQ10_START"/>
</dbReference>
<feature type="domain" description="Coenzyme Q-binding protein COQ10 START" evidence="2">
    <location>
        <begin position="47"/>
        <end position="165"/>
    </location>
</feature>
<gene>
    <name evidence="3" type="ORF">GCM10010123_45660</name>
</gene>
<dbReference type="Pfam" id="PF03364">
    <property type="entry name" value="Polyketide_cyc"/>
    <property type="match status" value="1"/>
</dbReference>
<comment type="caution">
    <text evidence="3">The sequence shown here is derived from an EMBL/GenBank/DDBJ whole genome shotgun (WGS) entry which is preliminary data.</text>
</comment>
<evidence type="ECO:0000256" key="1">
    <source>
        <dbReference type="SAM" id="MobiDB-lite"/>
    </source>
</evidence>
<dbReference type="AlphaFoldDB" id="A0A8J3FDC8"/>
<dbReference type="InterPro" id="IPR047137">
    <property type="entry name" value="ORF3"/>
</dbReference>
<dbReference type="InterPro" id="IPR023393">
    <property type="entry name" value="START-like_dom_sf"/>
</dbReference>
<feature type="compositionally biased region" description="Basic and acidic residues" evidence="1">
    <location>
        <begin position="182"/>
        <end position="196"/>
    </location>
</feature>
<reference evidence="3" key="2">
    <citation type="submission" date="2020-09" db="EMBL/GenBank/DDBJ databases">
        <authorList>
            <person name="Sun Q."/>
            <person name="Ohkuma M."/>
        </authorList>
    </citation>
    <scope>NUCLEOTIDE SEQUENCE</scope>
    <source>
        <strain evidence="3">JCM 3090</strain>
    </source>
</reference>
<name>A0A8J3FDC8_9ACTN</name>
<dbReference type="Gene3D" id="3.30.530.20">
    <property type="match status" value="1"/>
</dbReference>
<accession>A0A8J3FDC8</accession>